<dbReference type="Gene3D" id="1.10.357.10">
    <property type="entry name" value="Tetracycline Repressor, domain 2"/>
    <property type="match status" value="1"/>
</dbReference>
<gene>
    <name evidence="4" type="ORF">SAMN05421659_1286</name>
</gene>
<evidence type="ECO:0000313" key="4">
    <source>
        <dbReference type="EMBL" id="SEW45965.1"/>
    </source>
</evidence>
<dbReference type="Pfam" id="PF00440">
    <property type="entry name" value="TetR_N"/>
    <property type="match status" value="1"/>
</dbReference>
<evidence type="ECO:0000313" key="5">
    <source>
        <dbReference type="Proteomes" id="UP000199701"/>
    </source>
</evidence>
<dbReference type="EMBL" id="FOJI01000028">
    <property type="protein sequence ID" value="SEW45965.1"/>
    <property type="molecule type" value="Genomic_DNA"/>
</dbReference>
<dbReference type="SUPFAM" id="SSF46689">
    <property type="entry name" value="Homeodomain-like"/>
    <property type="match status" value="1"/>
</dbReference>
<keyword evidence="1 2" id="KW-0238">DNA-binding</keyword>
<protein>
    <submittedName>
        <fullName evidence="4">DNA-binding transcriptional regulator, AcrR family</fullName>
    </submittedName>
</protein>
<dbReference type="InterPro" id="IPR050624">
    <property type="entry name" value="HTH-type_Tx_Regulator"/>
</dbReference>
<dbReference type="PRINTS" id="PR00455">
    <property type="entry name" value="HTHTETR"/>
</dbReference>
<feature type="domain" description="HTH tetR-type" evidence="3">
    <location>
        <begin position="6"/>
        <end position="66"/>
    </location>
</feature>
<dbReference type="PROSITE" id="PS50977">
    <property type="entry name" value="HTH_TETR_2"/>
    <property type="match status" value="1"/>
</dbReference>
<dbReference type="PANTHER" id="PTHR43479">
    <property type="entry name" value="ACREF/ENVCD OPERON REPRESSOR-RELATED"/>
    <property type="match status" value="1"/>
</dbReference>
<dbReference type="Proteomes" id="UP000199701">
    <property type="component" value="Unassembled WGS sequence"/>
</dbReference>
<dbReference type="PANTHER" id="PTHR43479:SF11">
    <property type="entry name" value="ACREF_ENVCD OPERON REPRESSOR-RELATED"/>
    <property type="match status" value="1"/>
</dbReference>
<dbReference type="GO" id="GO:0003677">
    <property type="term" value="F:DNA binding"/>
    <property type="evidence" value="ECO:0007669"/>
    <property type="project" value="UniProtKB-UniRule"/>
</dbReference>
<dbReference type="STRING" id="99656.SAMN05421659_1286"/>
<dbReference type="InterPro" id="IPR009057">
    <property type="entry name" value="Homeodomain-like_sf"/>
</dbReference>
<sequence length="208" mass="24372">MLKEKKDTKQIILDTALELFSKRGYSGVSIRDISGKIGIKESAIYYHFKNKQDIFDVLCQSFNNVMYAIPSQFSAKMANVKNVEIEAFSMVCHGYFTNYLMEDTVNRFLRMLILEQGISEVAEMMYHNIMFDEAIGNQILIFSWLIQVGFLKTNNVERMVMDYHTMVVYLFHRYLICGEITEQVKQIINEELSKHIEHFLQKYGADQK</sequence>
<evidence type="ECO:0000259" key="3">
    <source>
        <dbReference type="PROSITE" id="PS50977"/>
    </source>
</evidence>
<evidence type="ECO:0000256" key="1">
    <source>
        <dbReference type="ARBA" id="ARBA00023125"/>
    </source>
</evidence>
<dbReference type="AlphaFoldDB" id="A0A1I0RYH6"/>
<reference evidence="4 5" key="1">
    <citation type="submission" date="2016-10" db="EMBL/GenBank/DDBJ databases">
        <authorList>
            <person name="de Groot N.N."/>
        </authorList>
    </citation>
    <scope>NUCLEOTIDE SEQUENCE [LARGE SCALE GENOMIC DNA]</scope>
    <source>
        <strain evidence="4 5">DSM 9179</strain>
    </source>
</reference>
<dbReference type="RefSeq" id="WP_092458217.1">
    <property type="nucleotide sequence ID" value="NZ_FOJI01000028.1"/>
</dbReference>
<dbReference type="InterPro" id="IPR001647">
    <property type="entry name" value="HTH_TetR"/>
</dbReference>
<proteinExistence type="predicted"/>
<feature type="DNA-binding region" description="H-T-H motif" evidence="2">
    <location>
        <begin position="29"/>
        <end position="48"/>
    </location>
</feature>
<evidence type="ECO:0000256" key="2">
    <source>
        <dbReference type="PROSITE-ProRule" id="PRU00335"/>
    </source>
</evidence>
<accession>A0A1I0RYH6</accession>
<organism evidence="4 5">
    <name type="scientific">[Clostridium] fimetarium</name>
    <dbReference type="NCBI Taxonomy" id="99656"/>
    <lineage>
        <taxon>Bacteria</taxon>
        <taxon>Bacillati</taxon>
        <taxon>Bacillota</taxon>
        <taxon>Clostridia</taxon>
        <taxon>Lachnospirales</taxon>
        <taxon>Lachnospiraceae</taxon>
    </lineage>
</organism>
<keyword evidence="5" id="KW-1185">Reference proteome</keyword>
<name>A0A1I0RYH6_9FIRM</name>